<feature type="domain" description="YjiS-like" evidence="1">
    <location>
        <begin position="29"/>
        <end position="62"/>
    </location>
</feature>
<reference evidence="2 3" key="1">
    <citation type="journal article" date="2019" name="Syst. Appl. Microbiol.">
        <title>Microvirga tunisiensis sp. nov., a root nodule symbiotic bacterium isolated from Lupinus micranthus and L. luteus grown in Northern Tunisia.</title>
        <authorList>
            <person name="Msaddak A."/>
            <person name="Rejili M."/>
            <person name="Duran D."/>
            <person name="Mars M."/>
            <person name="Palacios J.M."/>
            <person name="Ruiz-Argueso T."/>
            <person name="Rey L."/>
            <person name="Imperial J."/>
        </authorList>
    </citation>
    <scope>NUCLEOTIDE SEQUENCE [LARGE SCALE GENOMIC DNA]</scope>
    <source>
        <strain evidence="2 3">Lmie10</strain>
    </source>
</reference>
<dbReference type="EMBL" id="VOSK01000100">
    <property type="protein sequence ID" value="MPR27664.1"/>
    <property type="molecule type" value="Genomic_DNA"/>
</dbReference>
<protein>
    <submittedName>
        <fullName evidence="2">DUF1127 domain-containing protein</fullName>
    </submittedName>
</protein>
<name>A0A5N7MNH2_9HYPH</name>
<evidence type="ECO:0000313" key="3">
    <source>
        <dbReference type="Proteomes" id="UP000403266"/>
    </source>
</evidence>
<dbReference type="OrthoDB" id="7950925at2"/>
<dbReference type="Pfam" id="PF06568">
    <property type="entry name" value="YjiS-like"/>
    <property type="match status" value="1"/>
</dbReference>
<keyword evidence="3" id="KW-1185">Reference proteome</keyword>
<dbReference type="RefSeq" id="WP_152713980.1">
    <property type="nucleotide sequence ID" value="NZ_VOSJ01000100.1"/>
</dbReference>
<sequence>MAIGHAAVNLGLHTTRREHKSILLQLLLSYEAWLDERRSSKALYRMDDRALADIGLSRADVEGLNAEPWQDHLPPAFSR</sequence>
<dbReference type="InterPro" id="IPR009506">
    <property type="entry name" value="YjiS-like"/>
</dbReference>
<accession>A0A5N7MNH2</accession>
<gene>
    <name evidence="2" type="ORF">FS320_21420</name>
</gene>
<comment type="caution">
    <text evidence="2">The sequence shown here is derived from an EMBL/GenBank/DDBJ whole genome shotgun (WGS) entry which is preliminary data.</text>
</comment>
<proteinExistence type="predicted"/>
<organism evidence="2 3">
    <name type="scientific">Microvirga tunisiensis</name>
    <dbReference type="NCBI Taxonomy" id="2108360"/>
    <lineage>
        <taxon>Bacteria</taxon>
        <taxon>Pseudomonadati</taxon>
        <taxon>Pseudomonadota</taxon>
        <taxon>Alphaproteobacteria</taxon>
        <taxon>Hyphomicrobiales</taxon>
        <taxon>Methylobacteriaceae</taxon>
        <taxon>Microvirga</taxon>
    </lineage>
</organism>
<evidence type="ECO:0000259" key="1">
    <source>
        <dbReference type="Pfam" id="PF06568"/>
    </source>
</evidence>
<dbReference type="AlphaFoldDB" id="A0A5N7MNH2"/>
<dbReference type="Proteomes" id="UP000403266">
    <property type="component" value="Unassembled WGS sequence"/>
</dbReference>
<evidence type="ECO:0000313" key="2">
    <source>
        <dbReference type="EMBL" id="MPR27664.1"/>
    </source>
</evidence>